<evidence type="ECO:0000313" key="2">
    <source>
        <dbReference type="Proteomes" id="UP000076603"/>
    </source>
</evidence>
<dbReference type="PATRIC" id="fig|1121326.3.peg.4709"/>
<comment type="caution">
    <text evidence="1">The sequence shown here is derived from an EMBL/GenBank/DDBJ whole genome shotgun (WGS) entry which is preliminary data.</text>
</comment>
<organism evidence="1 2">
    <name type="scientific">Clostridium magnum DSM 2767</name>
    <dbReference type="NCBI Taxonomy" id="1121326"/>
    <lineage>
        <taxon>Bacteria</taxon>
        <taxon>Bacillati</taxon>
        <taxon>Bacillota</taxon>
        <taxon>Clostridia</taxon>
        <taxon>Eubacteriales</taxon>
        <taxon>Clostridiaceae</taxon>
        <taxon>Clostridium</taxon>
    </lineage>
</organism>
<name>A0A161X7P1_9CLOT</name>
<evidence type="ECO:0000313" key="1">
    <source>
        <dbReference type="EMBL" id="KZL90156.1"/>
    </source>
</evidence>
<gene>
    <name evidence="1" type="ORF">CLMAG_46490</name>
</gene>
<proteinExistence type="predicted"/>
<reference evidence="1 2" key="1">
    <citation type="submission" date="2016-04" db="EMBL/GenBank/DDBJ databases">
        <title>Genome sequence of Clostridium magnum DSM 2767.</title>
        <authorList>
            <person name="Poehlein A."/>
            <person name="Uhlig R."/>
            <person name="Fischer R."/>
            <person name="Bahl H."/>
            <person name="Daniel R."/>
        </authorList>
    </citation>
    <scope>NUCLEOTIDE SEQUENCE [LARGE SCALE GENOMIC DNA]</scope>
    <source>
        <strain evidence="1 2">DSM 2767</strain>
    </source>
</reference>
<keyword evidence="2" id="KW-1185">Reference proteome</keyword>
<dbReference type="Proteomes" id="UP000076603">
    <property type="component" value="Unassembled WGS sequence"/>
</dbReference>
<dbReference type="AlphaFoldDB" id="A0A161X7P1"/>
<protein>
    <submittedName>
        <fullName evidence="1">Uncharacterized protein</fullName>
    </submittedName>
</protein>
<sequence>MCIDRYNGKNVDFKCQMYYNNISMLLKGNYYNKNKSGGMKREE</sequence>
<dbReference type="STRING" id="1121326.CLMAG_46490"/>
<accession>A0A161X7P1</accession>
<dbReference type="EMBL" id="LWAE01000006">
    <property type="protein sequence ID" value="KZL90156.1"/>
    <property type="molecule type" value="Genomic_DNA"/>
</dbReference>